<feature type="domain" description="CCHC-type" evidence="3">
    <location>
        <begin position="68"/>
        <end position="84"/>
    </location>
</feature>
<keyword evidence="5" id="KW-1185">Reference proteome</keyword>
<dbReference type="GO" id="GO:0008270">
    <property type="term" value="F:zinc ion binding"/>
    <property type="evidence" value="ECO:0007669"/>
    <property type="project" value="InterPro"/>
</dbReference>
<feature type="compositionally biased region" description="Polar residues" evidence="2">
    <location>
        <begin position="7"/>
        <end position="24"/>
    </location>
</feature>
<name>A0AA38JGU0_9AGAR</name>
<dbReference type="Gene3D" id="4.10.60.10">
    <property type="entry name" value="Zinc finger, CCHC-type"/>
    <property type="match status" value="1"/>
</dbReference>
<gene>
    <name evidence="4" type="ORF">DFJ43DRAFT_1058411</name>
</gene>
<dbReference type="EMBL" id="JANVFO010000009">
    <property type="protein sequence ID" value="KAJ3735581.1"/>
    <property type="molecule type" value="Genomic_DNA"/>
</dbReference>
<organism evidence="4 5">
    <name type="scientific">Lentinula guzmanii</name>
    <dbReference type="NCBI Taxonomy" id="2804957"/>
    <lineage>
        <taxon>Eukaryota</taxon>
        <taxon>Fungi</taxon>
        <taxon>Dikarya</taxon>
        <taxon>Basidiomycota</taxon>
        <taxon>Agaricomycotina</taxon>
        <taxon>Agaricomycetes</taxon>
        <taxon>Agaricomycetidae</taxon>
        <taxon>Agaricales</taxon>
        <taxon>Marasmiineae</taxon>
        <taxon>Omphalotaceae</taxon>
        <taxon>Lentinula</taxon>
    </lineage>
</organism>
<dbReference type="AlphaFoldDB" id="A0AA38JGU0"/>
<evidence type="ECO:0000313" key="5">
    <source>
        <dbReference type="Proteomes" id="UP001176059"/>
    </source>
</evidence>
<evidence type="ECO:0000259" key="3">
    <source>
        <dbReference type="SMART" id="SM00343"/>
    </source>
</evidence>
<evidence type="ECO:0000256" key="1">
    <source>
        <dbReference type="ARBA" id="ARBA00022664"/>
    </source>
</evidence>
<evidence type="ECO:0000256" key="2">
    <source>
        <dbReference type="SAM" id="MobiDB-lite"/>
    </source>
</evidence>
<feature type="region of interest" description="Disordered" evidence="2">
    <location>
        <begin position="133"/>
        <end position="159"/>
    </location>
</feature>
<keyword evidence="1" id="KW-0507">mRNA processing</keyword>
<reference evidence="4" key="1">
    <citation type="submission" date="2022-08" db="EMBL/GenBank/DDBJ databases">
        <authorList>
            <consortium name="DOE Joint Genome Institute"/>
            <person name="Min B."/>
            <person name="Sierra-Patev S."/>
            <person name="Naranjo-Ortiz M."/>
            <person name="Looney B."/>
            <person name="Konkel Z."/>
            <person name="Slot J.C."/>
            <person name="Sakamoto Y."/>
            <person name="Steenwyk J.L."/>
            <person name="Rokas A."/>
            <person name="Carro J."/>
            <person name="Camarero S."/>
            <person name="Ferreira P."/>
            <person name="Molpeceres G."/>
            <person name="Ruiz-duenas F.J."/>
            <person name="Serrano A."/>
            <person name="Henrissat B."/>
            <person name="Drula E."/>
            <person name="Hughes K.W."/>
            <person name="Mata J.L."/>
            <person name="Ishikawa N.K."/>
            <person name="Vargas-Isla R."/>
            <person name="Ushijima S."/>
            <person name="Smith C.A."/>
            <person name="Ahrendt S."/>
            <person name="Andreopoulos W."/>
            <person name="He G."/>
            <person name="LaButti K."/>
            <person name="Lipzen A."/>
            <person name="Ng V."/>
            <person name="Riley R."/>
            <person name="Sandor L."/>
            <person name="Barry K."/>
            <person name="Martinez A.T."/>
            <person name="Xiao Y."/>
            <person name="Gibbons J.G."/>
            <person name="Terashima K."/>
            <person name="Hibbett D.S."/>
            <person name="Grigoriev I.V."/>
        </authorList>
    </citation>
    <scope>NUCLEOTIDE SEQUENCE</scope>
    <source>
        <strain evidence="4">ET3784</strain>
    </source>
</reference>
<proteinExistence type="predicted"/>
<dbReference type="InterPro" id="IPR036875">
    <property type="entry name" value="Znf_CCHC_sf"/>
</dbReference>
<dbReference type="GO" id="GO:0003676">
    <property type="term" value="F:nucleic acid binding"/>
    <property type="evidence" value="ECO:0007669"/>
    <property type="project" value="InterPro"/>
</dbReference>
<dbReference type="SUPFAM" id="SSF57756">
    <property type="entry name" value="Retrovirus zinc finger-like domains"/>
    <property type="match status" value="1"/>
</dbReference>
<feature type="domain" description="CCHC-type" evidence="3">
    <location>
        <begin position="48"/>
        <end position="64"/>
    </location>
</feature>
<comment type="caution">
    <text evidence="4">The sequence shown here is derived from an EMBL/GenBank/DDBJ whole genome shotgun (WGS) entry which is preliminary data.</text>
</comment>
<feature type="non-terminal residue" evidence="4">
    <location>
        <position position="172"/>
    </location>
</feature>
<dbReference type="Proteomes" id="UP001176059">
    <property type="component" value="Unassembled WGS sequence"/>
</dbReference>
<dbReference type="SMART" id="SM00343">
    <property type="entry name" value="ZnF_C2HC"/>
    <property type="match status" value="2"/>
</dbReference>
<accession>A0AA38JGU0</accession>
<dbReference type="GO" id="GO:0006397">
    <property type="term" value="P:mRNA processing"/>
    <property type="evidence" value="ECO:0007669"/>
    <property type="project" value="UniProtKB-KW"/>
</dbReference>
<feature type="non-terminal residue" evidence="4">
    <location>
        <position position="1"/>
    </location>
</feature>
<evidence type="ECO:0000313" key="4">
    <source>
        <dbReference type="EMBL" id="KAJ3735581.1"/>
    </source>
</evidence>
<sequence length="172" mass="18826">LHDPTMTGRNLGTSHTPSPPSNSYAMDVDATHTSGNSRESFVVQMRGRCYGCGAQNHEKKNCSYKDTVCRYCGRRGHLESVCQDKFMGLERGRGKRSQPRRQQVSASSSIPFTLFPNESVQIATSARSCSCSRSCSADSAQPRSLYPDRSTAGTPEQSKRHGLSVWIAGGFL</sequence>
<feature type="region of interest" description="Disordered" evidence="2">
    <location>
        <begin position="1"/>
        <end position="36"/>
    </location>
</feature>
<reference evidence="4" key="2">
    <citation type="journal article" date="2023" name="Proc. Natl. Acad. Sci. U.S.A.">
        <title>A global phylogenomic analysis of the shiitake genus Lentinula.</title>
        <authorList>
            <person name="Sierra-Patev S."/>
            <person name="Min B."/>
            <person name="Naranjo-Ortiz M."/>
            <person name="Looney B."/>
            <person name="Konkel Z."/>
            <person name="Slot J.C."/>
            <person name="Sakamoto Y."/>
            <person name="Steenwyk J.L."/>
            <person name="Rokas A."/>
            <person name="Carro J."/>
            <person name="Camarero S."/>
            <person name="Ferreira P."/>
            <person name="Molpeceres G."/>
            <person name="Ruiz-Duenas F.J."/>
            <person name="Serrano A."/>
            <person name="Henrissat B."/>
            <person name="Drula E."/>
            <person name="Hughes K.W."/>
            <person name="Mata J.L."/>
            <person name="Ishikawa N.K."/>
            <person name="Vargas-Isla R."/>
            <person name="Ushijima S."/>
            <person name="Smith C.A."/>
            <person name="Donoghue J."/>
            <person name="Ahrendt S."/>
            <person name="Andreopoulos W."/>
            <person name="He G."/>
            <person name="LaButti K."/>
            <person name="Lipzen A."/>
            <person name="Ng V."/>
            <person name="Riley R."/>
            <person name="Sandor L."/>
            <person name="Barry K."/>
            <person name="Martinez A.T."/>
            <person name="Xiao Y."/>
            <person name="Gibbons J.G."/>
            <person name="Terashima K."/>
            <person name="Grigoriev I.V."/>
            <person name="Hibbett D."/>
        </authorList>
    </citation>
    <scope>NUCLEOTIDE SEQUENCE</scope>
    <source>
        <strain evidence="4">ET3784</strain>
    </source>
</reference>
<protein>
    <recommendedName>
        <fullName evidence="3">CCHC-type domain-containing protein</fullName>
    </recommendedName>
</protein>
<dbReference type="InterPro" id="IPR001878">
    <property type="entry name" value="Znf_CCHC"/>
</dbReference>